<evidence type="ECO:0000313" key="1">
    <source>
        <dbReference type="EMBL" id="CAB4026829.1"/>
    </source>
</evidence>
<sequence>MDKDEVTLMAFVDFKKAFDLIDHQVLLSKLHLYRVADSAIKWFTSYLTGRSQFVTIDGQQSSRLPVNHGVPQGSVLGPILFLLYVNDIPLHLSHSSVDIFPDDTTLSASTHWNDIPSMVHDINCDLAALNQWSIQNKMSINDEKTKFMLISGKRLEKKILEKGNMDIAVKVDDTQITEVNCQKLLGVTISNRLKYEEHIDRLCRKLSKQLGLLKHISPYLKKQQRELYFNSVIKPTMMYGSVIWDNCNAECFQRVLKLQKRAARIILDAEKMAPSIVMFNTLNWLPFTKESLIKRIMLAYKCVNSAYNTPSYLNSLLARNSERHSRNTRYSNLNMLCPIYNRKTEGARTFTVRTIIDWNKLDLNVRSIHSAFSFRRSIYKQFLDDQKCANRLQR</sequence>
<proteinExistence type="predicted"/>
<dbReference type="SUPFAM" id="SSF56672">
    <property type="entry name" value="DNA/RNA polymerases"/>
    <property type="match status" value="1"/>
</dbReference>
<dbReference type="OrthoDB" id="5977221at2759"/>
<dbReference type="InterPro" id="IPR000477">
    <property type="entry name" value="RT_dom"/>
</dbReference>
<accession>A0A7D9JD05</accession>
<keyword evidence="2" id="KW-1185">Reference proteome</keyword>
<dbReference type="PROSITE" id="PS50878">
    <property type="entry name" value="RT_POL"/>
    <property type="match status" value="1"/>
</dbReference>
<dbReference type="PANTHER" id="PTHR33332">
    <property type="entry name" value="REVERSE TRANSCRIPTASE DOMAIN-CONTAINING PROTEIN"/>
    <property type="match status" value="1"/>
</dbReference>
<gene>
    <name evidence="1" type="ORF">PACLA_8A001007</name>
</gene>
<dbReference type="Pfam" id="PF00078">
    <property type="entry name" value="RVT_1"/>
    <property type="match status" value="1"/>
</dbReference>
<evidence type="ECO:0000313" key="2">
    <source>
        <dbReference type="Proteomes" id="UP001152795"/>
    </source>
</evidence>
<protein>
    <submittedName>
        <fullName evidence="1">Uncharacterized protein</fullName>
    </submittedName>
</protein>
<name>A0A7D9JD05_PARCT</name>
<dbReference type="EMBL" id="CACRXK020014432">
    <property type="protein sequence ID" value="CAB4026829.1"/>
    <property type="molecule type" value="Genomic_DNA"/>
</dbReference>
<comment type="caution">
    <text evidence="1">The sequence shown here is derived from an EMBL/GenBank/DDBJ whole genome shotgun (WGS) entry which is preliminary data.</text>
</comment>
<reference evidence="1" key="1">
    <citation type="submission" date="2020-04" db="EMBL/GenBank/DDBJ databases">
        <authorList>
            <person name="Alioto T."/>
            <person name="Alioto T."/>
            <person name="Gomez Garrido J."/>
        </authorList>
    </citation>
    <scope>NUCLEOTIDE SEQUENCE</scope>
    <source>
        <strain evidence="1">A484AB</strain>
    </source>
</reference>
<organism evidence="1 2">
    <name type="scientific">Paramuricea clavata</name>
    <name type="common">Red gorgonian</name>
    <name type="synonym">Violescent sea-whip</name>
    <dbReference type="NCBI Taxonomy" id="317549"/>
    <lineage>
        <taxon>Eukaryota</taxon>
        <taxon>Metazoa</taxon>
        <taxon>Cnidaria</taxon>
        <taxon>Anthozoa</taxon>
        <taxon>Octocorallia</taxon>
        <taxon>Malacalcyonacea</taxon>
        <taxon>Plexauridae</taxon>
        <taxon>Paramuricea</taxon>
    </lineage>
</organism>
<dbReference type="Proteomes" id="UP001152795">
    <property type="component" value="Unassembled WGS sequence"/>
</dbReference>
<dbReference type="InterPro" id="IPR043502">
    <property type="entry name" value="DNA/RNA_pol_sf"/>
</dbReference>
<dbReference type="AlphaFoldDB" id="A0A7D9JD05"/>